<sequence>MGSKHDQRRTFMPGGGSTVVCGEKGGDNSSDVVLGSRKDLHCSGTVWPAAYALFSHLQSYDMDGKKVLELGSGTGWLGLQLGRCFPHSHQVCTDHPDYMHALRESLSQNPVSNVEARELDWANPWSEEEFQKFGFVIGSDLVYNVYLTKILASCWRRVLDAGNSVQIVYAHMLHRWQDAGVDWPLHEACVSQGIALHVLEMNGTRPESAECNLSEVPEGQLPVIFEVRSGEMPKYSTTLLRSAVTQAEMRSMREWEMADEDERSEILMAAAISEIEW</sequence>
<name>A0A7S0HX83_9CRYP</name>
<dbReference type="Gene3D" id="3.40.50.150">
    <property type="entry name" value="Vaccinia Virus protein VP39"/>
    <property type="match status" value="1"/>
</dbReference>
<dbReference type="CDD" id="cd02440">
    <property type="entry name" value="AdoMet_MTases"/>
    <property type="match status" value="1"/>
</dbReference>
<proteinExistence type="predicted"/>
<evidence type="ECO:0000313" key="2">
    <source>
        <dbReference type="EMBL" id="CAD8504644.1"/>
    </source>
</evidence>
<accession>A0A7S0HX83</accession>
<dbReference type="PANTHER" id="PTHR14614">
    <property type="entry name" value="HEPATOCELLULAR CARCINOMA-ASSOCIATED ANTIGEN"/>
    <property type="match status" value="1"/>
</dbReference>
<gene>
    <name evidence="2" type="ORF">HPHI1048_LOCUS21653</name>
</gene>
<dbReference type="EMBL" id="HBEO01031946">
    <property type="protein sequence ID" value="CAD8504644.1"/>
    <property type="molecule type" value="Transcribed_RNA"/>
</dbReference>
<evidence type="ECO:0008006" key="3">
    <source>
        <dbReference type="Google" id="ProtNLM"/>
    </source>
</evidence>
<evidence type="ECO:0000256" key="1">
    <source>
        <dbReference type="SAM" id="MobiDB-lite"/>
    </source>
</evidence>
<reference evidence="2" key="1">
    <citation type="submission" date="2021-01" db="EMBL/GenBank/DDBJ databases">
        <authorList>
            <person name="Corre E."/>
            <person name="Pelletier E."/>
            <person name="Niang G."/>
            <person name="Scheremetjew M."/>
            <person name="Finn R."/>
            <person name="Kale V."/>
            <person name="Holt S."/>
            <person name="Cochrane G."/>
            <person name="Meng A."/>
            <person name="Brown T."/>
            <person name="Cohen L."/>
        </authorList>
    </citation>
    <scope>NUCLEOTIDE SEQUENCE</scope>
    <source>
        <strain evidence="2">CCMP325</strain>
    </source>
</reference>
<organism evidence="2">
    <name type="scientific">Hanusia phi</name>
    <dbReference type="NCBI Taxonomy" id="3032"/>
    <lineage>
        <taxon>Eukaryota</taxon>
        <taxon>Cryptophyceae</taxon>
        <taxon>Pyrenomonadales</taxon>
        <taxon>Geminigeraceae</taxon>
        <taxon>Hanusia</taxon>
    </lineage>
</organism>
<protein>
    <recommendedName>
        <fullName evidence="3">Calmodulin-lysine N-methyltransferase</fullName>
    </recommendedName>
</protein>
<dbReference type="AlphaFoldDB" id="A0A7S0HX83"/>
<dbReference type="InterPro" id="IPR029063">
    <property type="entry name" value="SAM-dependent_MTases_sf"/>
</dbReference>
<dbReference type="PANTHER" id="PTHR14614:SF132">
    <property type="entry name" value="PROTEIN-LYSINE METHYLTRANSFERASE C42C1.13"/>
    <property type="match status" value="1"/>
</dbReference>
<dbReference type="Pfam" id="PF10294">
    <property type="entry name" value="Methyltransf_16"/>
    <property type="match status" value="1"/>
</dbReference>
<feature type="region of interest" description="Disordered" evidence="1">
    <location>
        <begin position="1"/>
        <end position="23"/>
    </location>
</feature>
<dbReference type="SUPFAM" id="SSF53335">
    <property type="entry name" value="S-adenosyl-L-methionine-dependent methyltransferases"/>
    <property type="match status" value="1"/>
</dbReference>
<dbReference type="InterPro" id="IPR019410">
    <property type="entry name" value="Methyltransf_16"/>
</dbReference>